<protein>
    <submittedName>
        <fullName evidence="2">Uncharacterized protein</fullName>
    </submittedName>
</protein>
<accession>A0AAD6YIK2</accession>
<feature type="region of interest" description="Disordered" evidence="1">
    <location>
        <begin position="302"/>
        <end position="338"/>
    </location>
</feature>
<sequence>MATLEEQNFLCAMQGSQKELSRATNSPFVAGLPFLYDFLRDEGWLELARKELFKNGVQAHLLRTLVKACWPSVTPDESEFYGHTRLCENTELTKLKLHPNEPVTMLYTLELVLLAMGWPYRISETPSKEDSNTRDTGAPKLVQLLDQLTGDKLKSVYVTAVQAIENTGKLKQPKHLQCMVENLAMVVFGLYWYTTASLCALAVAPDTNEWLKSLKSSVSQTHTTSTFLVPNGQTSTPDSAQTVYDQSILPRRLVSYPVSSGSWNLVQFCLGSKPKAMVMVDQLFYKGLYDFLEKTKWSPHHYAHGQHHQTPVSPQDHNQAQTLSHLAGSESQSHAKDN</sequence>
<gene>
    <name evidence="2" type="ORF">GGX14DRAFT_389340</name>
</gene>
<dbReference type="Proteomes" id="UP001219525">
    <property type="component" value="Unassembled WGS sequence"/>
</dbReference>
<proteinExistence type="predicted"/>
<evidence type="ECO:0000256" key="1">
    <source>
        <dbReference type="SAM" id="MobiDB-lite"/>
    </source>
</evidence>
<comment type="caution">
    <text evidence="2">The sequence shown here is derived from an EMBL/GenBank/DDBJ whole genome shotgun (WGS) entry which is preliminary data.</text>
</comment>
<reference evidence="2" key="1">
    <citation type="submission" date="2023-03" db="EMBL/GenBank/DDBJ databases">
        <title>Massive genome expansion in bonnet fungi (Mycena s.s.) driven by repeated elements and novel gene families across ecological guilds.</title>
        <authorList>
            <consortium name="Lawrence Berkeley National Laboratory"/>
            <person name="Harder C.B."/>
            <person name="Miyauchi S."/>
            <person name="Viragh M."/>
            <person name="Kuo A."/>
            <person name="Thoen E."/>
            <person name="Andreopoulos B."/>
            <person name="Lu D."/>
            <person name="Skrede I."/>
            <person name="Drula E."/>
            <person name="Henrissat B."/>
            <person name="Morin E."/>
            <person name="Kohler A."/>
            <person name="Barry K."/>
            <person name="LaButti K."/>
            <person name="Morin E."/>
            <person name="Salamov A."/>
            <person name="Lipzen A."/>
            <person name="Mereny Z."/>
            <person name="Hegedus B."/>
            <person name="Baldrian P."/>
            <person name="Stursova M."/>
            <person name="Weitz H."/>
            <person name="Taylor A."/>
            <person name="Grigoriev I.V."/>
            <person name="Nagy L.G."/>
            <person name="Martin F."/>
            <person name="Kauserud H."/>
        </authorList>
    </citation>
    <scope>NUCLEOTIDE SEQUENCE</scope>
    <source>
        <strain evidence="2">9144</strain>
    </source>
</reference>
<name>A0AAD6YIK2_9AGAR</name>
<keyword evidence="3" id="KW-1185">Reference proteome</keyword>
<organism evidence="2 3">
    <name type="scientific">Mycena pura</name>
    <dbReference type="NCBI Taxonomy" id="153505"/>
    <lineage>
        <taxon>Eukaryota</taxon>
        <taxon>Fungi</taxon>
        <taxon>Dikarya</taxon>
        <taxon>Basidiomycota</taxon>
        <taxon>Agaricomycotina</taxon>
        <taxon>Agaricomycetes</taxon>
        <taxon>Agaricomycetidae</taxon>
        <taxon>Agaricales</taxon>
        <taxon>Marasmiineae</taxon>
        <taxon>Mycenaceae</taxon>
        <taxon>Mycena</taxon>
    </lineage>
</organism>
<feature type="compositionally biased region" description="Polar residues" evidence="1">
    <location>
        <begin position="308"/>
        <end position="332"/>
    </location>
</feature>
<dbReference type="EMBL" id="JARJCW010000010">
    <property type="protein sequence ID" value="KAJ7219924.1"/>
    <property type="molecule type" value="Genomic_DNA"/>
</dbReference>
<dbReference type="AlphaFoldDB" id="A0AAD6YIK2"/>
<evidence type="ECO:0000313" key="3">
    <source>
        <dbReference type="Proteomes" id="UP001219525"/>
    </source>
</evidence>
<evidence type="ECO:0000313" key="2">
    <source>
        <dbReference type="EMBL" id="KAJ7219924.1"/>
    </source>
</evidence>